<protein>
    <submittedName>
        <fullName evidence="2">NAD(P)/FAD-dependent oxidoreductase</fullName>
    </submittedName>
</protein>
<evidence type="ECO:0000256" key="1">
    <source>
        <dbReference type="ARBA" id="ARBA00023002"/>
    </source>
</evidence>
<dbReference type="Proteomes" id="UP001501094">
    <property type="component" value="Unassembled WGS sequence"/>
</dbReference>
<dbReference type="PRINTS" id="PR00469">
    <property type="entry name" value="PNDRDTASEII"/>
</dbReference>
<dbReference type="PRINTS" id="PR00368">
    <property type="entry name" value="FADPNR"/>
</dbReference>
<evidence type="ECO:0000313" key="3">
    <source>
        <dbReference type="Proteomes" id="UP001501094"/>
    </source>
</evidence>
<dbReference type="RefSeq" id="WP_344105792.1">
    <property type="nucleotide sequence ID" value="NZ_BAAANL010000009.1"/>
</dbReference>
<accession>A0ABN2NMG2</accession>
<dbReference type="PANTHER" id="PTHR43539">
    <property type="entry name" value="FLAVIN-BINDING MONOOXYGENASE-LIKE PROTEIN (AFU_ORTHOLOGUE AFUA_4G09220)"/>
    <property type="match status" value="1"/>
</dbReference>
<evidence type="ECO:0000313" key="2">
    <source>
        <dbReference type="EMBL" id="GAA1873760.1"/>
    </source>
</evidence>
<reference evidence="2 3" key="1">
    <citation type="journal article" date="2019" name="Int. J. Syst. Evol. Microbiol.">
        <title>The Global Catalogue of Microorganisms (GCM) 10K type strain sequencing project: providing services to taxonomists for standard genome sequencing and annotation.</title>
        <authorList>
            <consortium name="The Broad Institute Genomics Platform"/>
            <consortium name="The Broad Institute Genome Sequencing Center for Infectious Disease"/>
            <person name="Wu L."/>
            <person name="Ma J."/>
        </authorList>
    </citation>
    <scope>NUCLEOTIDE SEQUENCE [LARGE SCALE GENOMIC DNA]</scope>
    <source>
        <strain evidence="2 3">JCM 14326</strain>
    </source>
</reference>
<dbReference type="SUPFAM" id="SSF51905">
    <property type="entry name" value="FAD/NAD(P)-binding domain"/>
    <property type="match status" value="2"/>
</dbReference>
<keyword evidence="3" id="KW-1185">Reference proteome</keyword>
<comment type="caution">
    <text evidence="2">The sequence shown here is derived from an EMBL/GenBank/DDBJ whole genome shotgun (WGS) entry which is preliminary data.</text>
</comment>
<dbReference type="Gene3D" id="3.50.50.60">
    <property type="entry name" value="FAD/NAD(P)-binding domain"/>
    <property type="match status" value="1"/>
</dbReference>
<dbReference type="InterPro" id="IPR036188">
    <property type="entry name" value="FAD/NAD-bd_sf"/>
</dbReference>
<dbReference type="Pfam" id="PF13738">
    <property type="entry name" value="Pyr_redox_3"/>
    <property type="match status" value="1"/>
</dbReference>
<name>A0ABN2NMG2_9MICO</name>
<sequence>MPDRDRGRHAPEPYDVVVVGGGQAGLAVSYHLGRAGVRHLVLEAADRVGSSWCDRWDSLRLFTPAAYSALPGLSFPGPGDRYPSGMDVAGYLAGYAEQFDLPVRTSSPVRALTRDAGQTAVNRFTLATPSGLVTAPRVVVATGAFGTPAAPGFATRLDPDLPALHSHDYRRPSDVPDGVVLVVGAGNTGYQLALELAGHGRTVHLAHGSVGRTVPQRVAGRDIFWWLTHTRLIITPADSAVGRRLRANDPVIGTSRTALRSAGVRFRPRAVDGTGRVVSFADGTSLRPDSILWATGYRHEDRWIDIPEALDDHGALRTTGLDTPVRGLHVLGRPWQRSRGSALLGFVGQDAHHLAATVSASQDTARSPRPAV</sequence>
<proteinExistence type="predicted"/>
<gene>
    <name evidence="2" type="ORF">GCM10009751_36560</name>
</gene>
<dbReference type="InterPro" id="IPR050982">
    <property type="entry name" value="Auxin_biosynth/cation_transpt"/>
</dbReference>
<dbReference type="EMBL" id="BAAANL010000009">
    <property type="protein sequence ID" value="GAA1873760.1"/>
    <property type="molecule type" value="Genomic_DNA"/>
</dbReference>
<keyword evidence="1" id="KW-0560">Oxidoreductase</keyword>
<dbReference type="PANTHER" id="PTHR43539:SF78">
    <property type="entry name" value="FLAVIN-CONTAINING MONOOXYGENASE"/>
    <property type="match status" value="1"/>
</dbReference>
<organism evidence="2 3">
    <name type="scientific">Myceligenerans crystallogenes</name>
    <dbReference type="NCBI Taxonomy" id="316335"/>
    <lineage>
        <taxon>Bacteria</taxon>
        <taxon>Bacillati</taxon>
        <taxon>Actinomycetota</taxon>
        <taxon>Actinomycetes</taxon>
        <taxon>Micrococcales</taxon>
        <taxon>Promicromonosporaceae</taxon>
        <taxon>Myceligenerans</taxon>
    </lineage>
</organism>